<dbReference type="InterPro" id="IPR048800">
    <property type="entry name" value="Cac1-like_C"/>
</dbReference>
<dbReference type="AlphaFoldDB" id="A0AAN9PF46"/>
<dbReference type="Pfam" id="PF21796">
    <property type="entry name" value="Cac1_C"/>
    <property type="match status" value="1"/>
</dbReference>
<evidence type="ECO:0008006" key="10">
    <source>
        <dbReference type="Google" id="ProtNLM"/>
    </source>
</evidence>
<proteinExistence type="predicted"/>
<feature type="compositionally biased region" description="Basic and acidic residues" evidence="5">
    <location>
        <begin position="324"/>
        <end position="367"/>
    </location>
</feature>
<feature type="compositionally biased region" description="Pro residues" evidence="5">
    <location>
        <begin position="1"/>
        <end position="12"/>
    </location>
</feature>
<feature type="compositionally biased region" description="Pro residues" evidence="5">
    <location>
        <begin position="24"/>
        <end position="41"/>
    </location>
</feature>
<name>A0AAN9PF46_CLITE</name>
<organism evidence="8 9">
    <name type="scientific">Clitoria ternatea</name>
    <name type="common">Butterfly pea</name>
    <dbReference type="NCBI Taxonomy" id="43366"/>
    <lineage>
        <taxon>Eukaryota</taxon>
        <taxon>Viridiplantae</taxon>
        <taxon>Streptophyta</taxon>
        <taxon>Embryophyta</taxon>
        <taxon>Tracheophyta</taxon>
        <taxon>Spermatophyta</taxon>
        <taxon>Magnoliopsida</taxon>
        <taxon>eudicotyledons</taxon>
        <taxon>Gunneridae</taxon>
        <taxon>Pentapetalae</taxon>
        <taxon>rosids</taxon>
        <taxon>fabids</taxon>
        <taxon>Fabales</taxon>
        <taxon>Fabaceae</taxon>
        <taxon>Papilionoideae</taxon>
        <taxon>50 kb inversion clade</taxon>
        <taxon>NPAAA clade</taxon>
        <taxon>indigoferoid/millettioid clade</taxon>
        <taxon>Phaseoleae</taxon>
        <taxon>Clitoria</taxon>
    </lineage>
</organism>
<reference evidence="8 9" key="1">
    <citation type="submission" date="2024-01" db="EMBL/GenBank/DDBJ databases">
        <title>The genomes of 5 underutilized Papilionoideae crops provide insights into root nodulation and disease resistance.</title>
        <authorList>
            <person name="Yuan L."/>
        </authorList>
    </citation>
    <scope>NUCLEOTIDE SEQUENCE [LARGE SCALE GENOMIC DNA]</scope>
    <source>
        <strain evidence="8">LY-2023</strain>
        <tissue evidence="8">Leaf</tissue>
    </source>
</reference>
<keyword evidence="9" id="KW-1185">Reference proteome</keyword>
<accession>A0AAN9PF46</accession>
<evidence type="ECO:0000256" key="1">
    <source>
        <dbReference type="ARBA" id="ARBA00004123"/>
    </source>
</evidence>
<keyword evidence="2" id="KW-0227">DNA damage</keyword>
<gene>
    <name evidence="8" type="ORF">RJT34_18124</name>
</gene>
<feature type="region of interest" description="Disordered" evidence="5">
    <location>
        <begin position="550"/>
        <end position="603"/>
    </location>
</feature>
<evidence type="ECO:0000256" key="4">
    <source>
        <dbReference type="ARBA" id="ARBA00023242"/>
    </source>
</evidence>
<feature type="domain" description="Chromatin assembly factor 1 subunit A dimerization" evidence="6">
    <location>
        <begin position="527"/>
        <end position="595"/>
    </location>
</feature>
<feature type="compositionally biased region" description="Polar residues" evidence="5">
    <location>
        <begin position="845"/>
        <end position="865"/>
    </location>
</feature>
<dbReference type="Pfam" id="PF12253">
    <property type="entry name" value="CAF1A_dimeriz"/>
    <property type="match status" value="1"/>
</dbReference>
<dbReference type="PANTHER" id="PTHR15272:SF0">
    <property type="entry name" value="CHROMATIN ASSEMBLY FACTOR 1 SUBUNIT A"/>
    <property type="match status" value="1"/>
</dbReference>
<dbReference type="GO" id="GO:0006281">
    <property type="term" value="P:DNA repair"/>
    <property type="evidence" value="ECO:0007669"/>
    <property type="project" value="UniProtKB-KW"/>
</dbReference>
<feature type="region of interest" description="Disordered" evidence="5">
    <location>
        <begin position="831"/>
        <end position="865"/>
    </location>
</feature>
<dbReference type="EMBL" id="JAYKXN010000004">
    <property type="protein sequence ID" value="KAK7295219.1"/>
    <property type="molecule type" value="Genomic_DNA"/>
</dbReference>
<comment type="caution">
    <text evidence="8">The sequence shown here is derived from an EMBL/GenBank/DDBJ whole genome shotgun (WGS) entry which is preliminary data.</text>
</comment>
<protein>
    <recommendedName>
        <fullName evidence="10">Chromatin assembly factor 1 subunit FAS1</fullName>
    </recommendedName>
</protein>
<dbReference type="InterPro" id="IPR022043">
    <property type="entry name" value="CAF1A_DD"/>
</dbReference>
<evidence type="ECO:0000256" key="5">
    <source>
        <dbReference type="SAM" id="MobiDB-lite"/>
    </source>
</evidence>
<dbReference type="GO" id="GO:0006334">
    <property type="term" value="P:nucleosome assembly"/>
    <property type="evidence" value="ECO:0007669"/>
    <property type="project" value="TreeGrafter"/>
</dbReference>
<feature type="domain" description="Chromatin assembly factor 1 subunit Cac1-like C-terminal" evidence="7">
    <location>
        <begin position="748"/>
        <end position="795"/>
    </location>
</feature>
<feature type="region of interest" description="Disordered" evidence="5">
    <location>
        <begin position="291"/>
        <end position="371"/>
    </location>
</feature>
<dbReference type="Proteomes" id="UP001359559">
    <property type="component" value="Unassembled WGS sequence"/>
</dbReference>
<comment type="subcellular location">
    <subcellularLocation>
        <location evidence="1">Nucleus</location>
    </subcellularLocation>
</comment>
<keyword evidence="3" id="KW-0234">DNA repair</keyword>
<dbReference type="GO" id="GO:0033186">
    <property type="term" value="C:CAF-1 complex"/>
    <property type="evidence" value="ECO:0007669"/>
    <property type="project" value="TreeGrafter"/>
</dbReference>
<feature type="compositionally biased region" description="Basic and acidic residues" evidence="5">
    <location>
        <begin position="291"/>
        <end position="317"/>
    </location>
</feature>
<dbReference type="GO" id="GO:0005634">
    <property type="term" value="C:nucleus"/>
    <property type="evidence" value="ECO:0007669"/>
    <property type="project" value="UniProtKB-SubCell"/>
</dbReference>
<evidence type="ECO:0000256" key="2">
    <source>
        <dbReference type="ARBA" id="ARBA00022763"/>
    </source>
</evidence>
<dbReference type="PANTHER" id="PTHR15272">
    <property type="entry name" value="CHROMATIN ASSEMBLY FACTOR 1 SUBUNIT A CAF-1 SUBUNIT A"/>
    <property type="match status" value="1"/>
</dbReference>
<evidence type="ECO:0000313" key="9">
    <source>
        <dbReference type="Proteomes" id="UP001359559"/>
    </source>
</evidence>
<evidence type="ECO:0000259" key="7">
    <source>
        <dbReference type="Pfam" id="PF21796"/>
    </source>
</evidence>
<keyword evidence="4" id="KW-0539">Nucleus</keyword>
<evidence type="ECO:0000313" key="8">
    <source>
        <dbReference type="EMBL" id="KAK7295219.1"/>
    </source>
</evidence>
<feature type="region of interest" description="Disordered" evidence="5">
    <location>
        <begin position="1"/>
        <end position="58"/>
    </location>
</feature>
<feature type="compositionally biased region" description="Basic residues" evidence="5">
    <location>
        <begin position="44"/>
        <end position="56"/>
    </location>
</feature>
<feature type="compositionally biased region" description="Acidic residues" evidence="5">
    <location>
        <begin position="562"/>
        <end position="578"/>
    </location>
</feature>
<evidence type="ECO:0000256" key="3">
    <source>
        <dbReference type="ARBA" id="ARBA00023204"/>
    </source>
</evidence>
<evidence type="ECO:0000259" key="6">
    <source>
        <dbReference type="Pfam" id="PF12253"/>
    </source>
</evidence>
<sequence>MEPSPTPTPTPTPTSNVDAKAEISPPPPPPTPLPLPSPQDPKPNRPKSVTRKRKRKDGSLMLQNLKSAEDKRALVETLEKELDGLFNYYREVMASKVSVELSLCGGSRNAVVAALMEESDLPLSKLVDEIHDRLNREVGNGAIVLAEPVTFASVKTSVLFVGQRMVYGVPNADADILEDNAESCLWCWETRDLKLMPKSVRGELGVRRTCRRRIQERIMAVSEMLALLKELVGEPDCNDDIILASVKLNKAYNEADIRELVQGLLQKNSEDMDRKKVNEENKLLIKQLEKNRREAEKGKESTHSELQRETKLIESDLKLSQSEAKSDEKCEKRKRQKQVDDAEKEQRRREKEEVELKKKREKEEAELKKKRGLQKQVSIMERFLKRSKTTSLSQDDKVSTKSIVFDSSSSKSESVSESATLSMDCTLASSSNVTLEDIRKSQFSSWRCIGRLIRSNRKQRWGLRQKPRTEDFKELKLTATKTAVHDDELDMEKHVDRLGECSSDISSCTVNVDSSPIDAKKYRHVRQLLQFDNAHRPAFYGVWPTKSHVVGPRHPLRKDPDLDYDVSSDEEWEEEEPGESLSDCDKDEEECSKSDGESEDGFFVPDGYLSEDEGAQVDRMETVNDIEGADSTPCSKDDIESEEFCALLRQQKYLNNLTEHALRKNQPLIIPNLIHDKDILLLDCDSNGTPKLEQMCLQALSMYVIPGSSYIEISVDKMQDEAQETCLSTGKGVANPSSDVAVIPDSDLPVIVTTIQNCPQGINKVLGSLQQKFPSASKSLLKNKVRELSDYVDNRLQVKKEVLVKLGLAVKPETSSGRRRSIAAFFSKRCLPPAGESVKPGETSPMPSVKSSSAIGELQQSSYNT</sequence>